<proteinExistence type="predicted"/>
<protein>
    <submittedName>
        <fullName evidence="2">Uncharacterized protein</fullName>
    </submittedName>
</protein>
<sequence>MTLDHPAQRAWLWAYLNLQYFKSANEEPMYRVLSKPRSMSTGLFVTCIFGTLAHPALRAWVWAYLPLQYFKSANEEPVNQVSSKLVQPFGSDAVTNI</sequence>
<evidence type="ECO:0000313" key="2">
    <source>
        <dbReference type="EMBL" id="GBM94798.1"/>
    </source>
</evidence>
<dbReference type="AlphaFoldDB" id="A0A4Y2JZ59"/>
<gene>
    <name evidence="2" type="ORF">AVEN_69353_1</name>
</gene>
<keyword evidence="1" id="KW-0472">Membrane</keyword>
<keyword evidence="1" id="KW-0812">Transmembrane</keyword>
<evidence type="ECO:0000256" key="1">
    <source>
        <dbReference type="SAM" id="Phobius"/>
    </source>
</evidence>
<comment type="caution">
    <text evidence="2">The sequence shown here is derived from an EMBL/GenBank/DDBJ whole genome shotgun (WGS) entry which is preliminary data.</text>
</comment>
<name>A0A4Y2JZ59_ARAVE</name>
<accession>A0A4Y2JZ59</accession>
<evidence type="ECO:0000313" key="3">
    <source>
        <dbReference type="Proteomes" id="UP000499080"/>
    </source>
</evidence>
<keyword evidence="3" id="KW-1185">Reference proteome</keyword>
<organism evidence="2 3">
    <name type="scientific">Araneus ventricosus</name>
    <name type="common">Orbweaver spider</name>
    <name type="synonym">Epeira ventricosa</name>
    <dbReference type="NCBI Taxonomy" id="182803"/>
    <lineage>
        <taxon>Eukaryota</taxon>
        <taxon>Metazoa</taxon>
        <taxon>Ecdysozoa</taxon>
        <taxon>Arthropoda</taxon>
        <taxon>Chelicerata</taxon>
        <taxon>Arachnida</taxon>
        <taxon>Araneae</taxon>
        <taxon>Araneomorphae</taxon>
        <taxon>Entelegynae</taxon>
        <taxon>Araneoidea</taxon>
        <taxon>Araneidae</taxon>
        <taxon>Araneus</taxon>
    </lineage>
</organism>
<feature type="transmembrane region" description="Helical" evidence="1">
    <location>
        <begin position="43"/>
        <end position="65"/>
    </location>
</feature>
<dbReference type="Proteomes" id="UP000499080">
    <property type="component" value="Unassembled WGS sequence"/>
</dbReference>
<keyword evidence="1" id="KW-1133">Transmembrane helix</keyword>
<dbReference type="EMBL" id="BGPR01004001">
    <property type="protein sequence ID" value="GBM94798.1"/>
    <property type="molecule type" value="Genomic_DNA"/>
</dbReference>
<reference evidence="2 3" key="1">
    <citation type="journal article" date="2019" name="Sci. Rep.">
        <title>Orb-weaving spider Araneus ventricosus genome elucidates the spidroin gene catalogue.</title>
        <authorList>
            <person name="Kono N."/>
            <person name="Nakamura H."/>
            <person name="Ohtoshi R."/>
            <person name="Moran D.A.P."/>
            <person name="Shinohara A."/>
            <person name="Yoshida Y."/>
            <person name="Fujiwara M."/>
            <person name="Mori M."/>
            <person name="Tomita M."/>
            <person name="Arakawa K."/>
        </authorList>
    </citation>
    <scope>NUCLEOTIDE SEQUENCE [LARGE SCALE GENOMIC DNA]</scope>
</reference>